<comment type="caution">
    <text evidence="1">The sequence shown here is derived from an EMBL/GenBank/DDBJ whole genome shotgun (WGS) entry which is preliminary data.</text>
</comment>
<name>A0A5J4P0A5_9TREM</name>
<keyword evidence="2" id="KW-1185">Reference proteome</keyword>
<dbReference type="SUPFAM" id="SSF50156">
    <property type="entry name" value="PDZ domain-like"/>
    <property type="match status" value="1"/>
</dbReference>
<evidence type="ECO:0008006" key="3">
    <source>
        <dbReference type="Google" id="ProtNLM"/>
    </source>
</evidence>
<proteinExistence type="predicted"/>
<reference evidence="1 2" key="1">
    <citation type="journal article" date="2019" name="Gigascience">
        <title>Whole-genome sequence of the oriental lung fluke Paragonimus westermani.</title>
        <authorList>
            <person name="Oey H."/>
            <person name="Zakrzewski M."/>
            <person name="Narain K."/>
            <person name="Devi K.R."/>
            <person name="Agatsuma T."/>
            <person name="Nawaratna S."/>
            <person name="Gobert G.N."/>
            <person name="Jones M.K."/>
            <person name="Ragan M.A."/>
            <person name="McManus D.P."/>
            <person name="Krause L."/>
        </authorList>
    </citation>
    <scope>NUCLEOTIDE SEQUENCE [LARGE SCALE GENOMIC DNA]</scope>
    <source>
        <strain evidence="1 2">IND2009</strain>
    </source>
</reference>
<organism evidence="1 2">
    <name type="scientific">Paragonimus westermani</name>
    <dbReference type="NCBI Taxonomy" id="34504"/>
    <lineage>
        <taxon>Eukaryota</taxon>
        <taxon>Metazoa</taxon>
        <taxon>Spiralia</taxon>
        <taxon>Lophotrochozoa</taxon>
        <taxon>Platyhelminthes</taxon>
        <taxon>Trematoda</taxon>
        <taxon>Digenea</taxon>
        <taxon>Plagiorchiida</taxon>
        <taxon>Troglotremata</taxon>
        <taxon>Troglotrematidae</taxon>
        <taxon>Paragonimus</taxon>
    </lineage>
</organism>
<accession>A0A5J4P0A5</accession>
<evidence type="ECO:0000313" key="1">
    <source>
        <dbReference type="EMBL" id="KAA3681002.1"/>
    </source>
</evidence>
<sequence length="116" mass="12698">MDPLDSGSQEVMCKCNVRLSFQVWVYADDQKPVYNSTSVLLGKTTTTAHASGCFTGQPNDKLEPGDELIEVNHVNVESHKDHQSIMQELNLVPVGQSVQFTLARGNLLFANSTCTA</sequence>
<dbReference type="InterPro" id="IPR036034">
    <property type="entry name" value="PDZ_sf"/>
</dbReference>
<dbReference type="AlphaFoldDB" id="A0A5J4P0A5"/>
<dbReference type="Proteomes" id="UP000324629">
    <property type="component" value="Unassembled WGS sequence"/>
</dbReference>
<dbReference type="Gene3D" id="2.30.42.10">
    <property type="match status" value="1"/>
</dbReference>
<gene>
    <name evidence="1" type="ORF">DEA37_0005037</name>
</gene>
<protein>
    <recommendedName>
        <fullName evidence="3">PDZ domain-containing protein</fullName>
    </recommendedName>
</protein>
<evidence type="ECO:0000313" key="2">
    <source>
        <dbReference type="Proteomes" id="UP000324629"/>
    </source>
</evidence>
<dbReference type="EMBL" id="QNGE01000302">
    <property type="protein sequence ID" value="KAA3681002.1"/>
    <property type="molecule type" value="Genomic_DNA"/>
</dbReference>